<organism evidence="2 3">
    <name type="scientific">Marinococcus luteus</name>
    <dbReference type="NCBI Taxonomy" id="1122204"/>
    <lineage>
        <taxon>Bacteria</taxon>
        <taxon>Bacillati</taxon>
        <taxon>Bacillota</taxon>
        <taxon>Bacilli</taxon>
        <taxon>Bacillales</taxon>
        <taxon>Bacillaceae</taxon>
        <taxon>Marinococcus</taxon>
    </lineage>
</organism>
<dbReference type="Proteomes" id="UP000199488">
    <property type="component" value="Unassembled WGS sequence"/>
</dbReference>
<dbReference type="AlphaFoldDB" id="A0A1H2XR06"/>
<keyword evidence="1" id="KW-1133">Transmembrane helix</keyword>
<evidence type="ECO:0000313" key="3">
    <source>
        <dbReference type="Proteomes" id="UP000199488"/>
    </source>
</evidence>
<gene>
    <name evidence="2" type="ORF">SAMN05421781_2874</name>
</gene>
<dbReference type="STRING" id="1122204.SAMN05421781_2874"/>
<dbReference type="EMBL" id="FNNC01000007">
    <property type="protein sequence ID" value="SDW95267.1"/>
    <property type="molecule type" value="Genomic_DNA"/>
</dbReference>
<feature type="transmembrane region" description="Helical" evidence="1">
    <location>
        <begin position="20"/>
        <end position="38"/>
    </location>
</feature>
<name>A0A1H2XR06_9BACI</name>
<evidence type="ECO:0000256" key="1">
    <source>
        <dbReference type="SAM" id="Phobius"/>
    </source>
</evidence>
<keyword evidence="1" id="KW-0472">Membrane</keyword>
<keyword evidence="3" id="KW-1185">Reference proteome</keyword>
<dbReference type="OrthoDB" id="290056at2"/>
<dbReference type="InterPro" id="IPR007047">
    <property type="entry name" value="Flp_Fap"/>
</dbReference>
<reference evidence="2 3" key="1">
    <citation type="submission" date="2016-10" db="EMBL/GenBank/DDBJ databases">
        <authorList>
            <person name="de Groot N.N."/>
        </authorList>
    </citation>
    <scope>NUCLEOTIDE SEQUENCE [LARGE SCALE GENOMIC DNA]</scope>
    <source>
        <strain evidence="2 3">DSM 23126</strain>
    </source>
</reference>
<keyword evidence="1" id="KW-0812">Transmembrane</keyword>
<dbReference type="Pfam" id="PF04964">
    <property type="entry name" value="Flp_Fap"/>
    <property type="match status" value="1"/>
</dbReference>
<sequence>MVKIFKNLVVEEEGQGMTEYGLILGLIAVGVITALVTLGDQISGFFTDLTESIPGGGE</sequence>
<proteinExistence type="predicted"/>
<dbReference type="RefSeq" id="WP_091616542.1">
    <property type="nucleotide sequence ID" value="NZ_FNNC01000007.1"/>
</dbReference>
<evidence type="ECO:0000313" key="2">
    <source>
        <dbReference type="EMBL" id="SDW95267.1"/>
    </source>
</evidence>
<accession>A0A1H2XR06</accession>
<protein>
    <submittedName>
        <fullName evidence="2">Pilus assembly protein Flp/PilA</fullName>
    </submittedName>
</protein>